<protein>
    <recommendedName>
        <fullName evidence="9">Ion transport domain-containing protein</fullName>
    </recommendedName>
</protein>
<keyword evidence="3 6" id="KW-1133">Transmembrane helix</keyword>
<proteinExistence type="predicted"/>
<dbReference type="EMBL" id="MU129062">
    <property type="protein sequence ID" value="KAF9508248.1"/>
    <property type="molecule type" value="Genomic_DNA"/>
</dbReference>
<comment type="subcellular location">
    <subcellularLocation>
        <location evidence="1">Membrane</location>
        <topology evidence="1">Multi-pass membrane protein</topology>
    </subcellularLocation>
</comment>
<dbReference type="InterPro" id="IPR027359">
    <property type="entry name" value="Volt_channel_dom_sf"/>
</dbReference>
<dbReference type="GO" id="GO:0016020">
    <property type="term" value="C:membrane"/>
    <property type="evidence" value="ECO:0007669"/>
    <property type="project" value="UniProtKB-SubCell"/>
</dbReference>
<evidence type="ECO:0000256" key="5">
    <source>
        <dbReference type="SAM" id="MobiDB-lite"/>
    </source>
</evidence>
<accession>A0A9P6ALZ9</accession>
<comment type="caution">
    <text evidence="7">The sequence shown here is derived from an EMBL/GenBank/DDBJ whole genome shotgun (WGS) entry which is preliminary data.</text>
</comment>
<name>A0A9P6ALZ9_9AGAM</name>
<dbReference type="OrthoDB" id="429183at2759"/>
<evidence type="ECO:0000256" key="2">
    <source>
        <dbReference type="ARBA" id="ARBA00022692"/>
    </source>
</evidence>
<organism evidence="7 8">
    <name type="scientific">Hydnum rufescens UP504</name>
    <dbReference type="NCBI Taxonomy" id="1448309"/>
    <lineage>
        <taxon>Eukaryota</taxon>
        <taxon>Fungi</taxon>
        <taxon>Dikarya</taxon>
        <taxon>Basidiomycota</taxon>
        <taxon>Agaricomycotina</taxon>
        <taxon>Agaricomycetes</taxon>
        <taxon>Cantharellales</taxon>
        <taxon>Hydnaceae</taxon>
        <taxon>Hydnum</taxon>
    </lineage>
</organism>
<dbReference type="PANTHER" id="PTHR38483:SF1">
    <property type="entry name" value="ION TRANSPORT DOMAIN-CONTAINING PROTEIN"/>
    <property type="match status" value="1"/>
</dbReference>
<evidence type="ECO:0000313" key="7">
    <source>
        <dbReference type="EMBL" id="KAF9508248.1"/>
    </source>
</evidence>
<reference evidence="7" key="1">
    <citation type="journal article" date="2020" name="Nat. Commun.">
        <title>Large-scale genome sequencing of mycorrhizal fungi provides insights into the early evolution of symbiotic traits.</title>
        <authorList>
            <person name="Miyauchi S."/>
            <person name="Kiss E."/>
            <person name="Kuo A."/>
            <person name="Drula E."/>
            <person name="Kohler A."/>
            <person name="Sanchez-Garcia M."/>
            <person name="Morin E."/>
            <person name="Andreopoulos B."/>
            <person name="Barry K.W."/>
            <person name="Bonito G."/>
            <person name="Buee M."/>
            <person name="Carver A."/>
            <person name="Chen C."/>
            <person name="Cichocki N."/>
            <person name="Clum A."/>
            <person name="Culley D."/>
            <person name="Crous P.W."/>
            <person name="Fauchery L."/>
            <person name="Girlanda M."/>
            <person name="Hayes R.D."/>
            <person name="Keri Z."/>
            <person name="LaButti K."/>
            <person name="Lipzen A."/>
            <person name="Lombard V."/>
            <person name="Magnuson J."/>
            <person name="Maillard F."/>
            <person name="Murat C."/>
            <person name="Nolan M."/>
            <person name="Ohm R.A."/>
            <person name="Pangilinan J."/>
            <person name="Pereira M.F."/>
            <person name="Perotto S."/>
            <person name="Peter M."/>
            <person name="Pfister S."/>
            <person name="Riley R."/>
            <person name="Sitrit Y."/>
            <person name="Stielow J.B."/>
            <person name="Szollosi G."/>
            <person name="Zifcakova L."/>
            <person name="Stursova M."/>
            <person name="Spatafora J.W."/>
            <person name="Tedersoo L."/>
            <person name="Vaario L.M."/>
            <person name="Yamada A."/>
            <person name="Yan M."/>
            <person name="Wang P."/>
            <person name="Xu J."/>
            <person name="Bruns T."/>
            <person name="Baldrian P."/>
            <person name="Vilgalys R."/>
            <person name="Dunand C."/>
            <person name="Henrissat B."/>
            <person name="Grigoriev I.V."/>
            <person name="Hibbett D."/>
            <person name="Nagy L.G."/>
            <person name="Martin F.M."/>
        </authorList>
    </citation>
    <scope>NUCLEOTIDE SEQUENCE</scope>
    <source>
        <strain evidence="7">UP504</strain>
    </source>
</reference>
<dbReference type="AlphaFoldDB" id="A0A9P6ALZ9"/>
<evidence type="ECO:0000313" key="8">
    <source>
        <dbReference type="Proteomes" id="UP000886523"/>
    </source>
</evidence>
<evidence type="ECO:0000256" key="4">
    <source>
        <dbReference type="ARBA" id="ARBA00023136"/>
    </source>
</evidence>
<dbReference type="PANTHER" id="PTHR38483">
    <property type="entry name" value="CHROMOSOME 1, WHOLE GENOME SHOTGUN SEQUENCE"/>
    <property type="match status" value="1"/>
</dbReference>
<keyword evidence="4 6" id="KW-0472">Membrane</keyword>
<evidence type="ECO:0000256" key="3">
    <source>
        <dbReference type="ARBA" id="ARBA00022989"/>
    </source>
</evidence>
<dbReference type="Proteomes" id="UP000886523">
    <property type="component" value="Unassembled WGS sequence"/>
</dbReference>
<feature type="region of interest" description="Disordered" evidence="5">
    <location>
        <begin position="220"/>
        <end position="245"/>
    </location>
</feature>
<gene>
    <name evidence="7" type="ORF">BS47DRAFT_1377738</name>
</gene>
<evidence type="ECO:0000256" key="1">
    <source>
        <dbReference type="ARBA" id="ARBA00004141"/>
    </source>
</evidence>
<feature type="transmembrane region" description="Helical" evidence="6">
    <location>
        <begin position="58"/>
        <end position="79"/>
    </location>
</feature>
<keyword evidence="2 6" id="KW-0812">Transmembrane</keyword>
<evidence type="ECO:0000256" key="6">
    <source>
        <dbReference type="SAM" id="Phobius"/>
    </source>
</evidence>
<dbReference type="Gene3D" id="1.20.120.350">
    <property type="entry name" value="Voltage-gated potassium channels. Chain C"/>
    <property type="match status" value="1"/>
</dbReference>
<keyword evidence="8" id="KW-1185">Reference proteome</keyword>
<evidence type="ECO:0008006" key="9">
    <source>
        <dbReference type="Google" id="ProtNLM"/>
    </source>
</evidence>
<sequence length="245" mass="27242">MPEPEDRQRLVGGELDEEAGLGLPPRPIPSSTPARSHYALTRREAVRSLANRLIHSRAYIFLYLGLTALSLTTVVLSLVKGCPGLPFYILEIIINSAMIIEVAIRMVALSKLFWKSLFNWVDMAITLFCIVTLLIIASTPCESKGEEVFDTLILVARNFVQFGRLAAIMRKSGTSIFARPKPIDLLQSRAMDIDMDDDGDEVVAEQGFRPIPHNDVLFDMRRDRPAKPPGPAPPEDQEDLWASVG</sequence>
<feature type="region of interest" description="Disordered" evidence="5">
    <location>
        <begin position="1"/>
        <end position="34"/>
    </location>
</feature>
<feature type="transmembrane region" description="Helical" evidence="6">
    <location>
        <begin position="85"/>
        <end position="104"/>
    </location>
</feature>
<feature type="transmembrane region" description="Helical" evidence="6">
    <location>
        <begin position="116"/>
        <end position="137"/>
    </location>
</feature>